<keyword evidence="1" id="KW-0732">Signal</keyword>
<reference evidence="2" key="1">
    <citation type="submission" date="2019-11" db="EMBL/GenBank/DDBJ databases">
        <title>Genomic insights into an expanded diversity of filamentous marine cyanobacteria reveals the extraordinary biosynthetic potential of Moorea and Okeania.</title>
        <authorList>
            <person name="Ferreira Leao T."/>
            <person name="Wang M."/>
            <person name="Moss N."/>
            <person name="Da Silva R."/>
            <person name="Sanders J."/>
            <person name="Nurk S."/>
            <person name="Gurevich A."/>
            <person name="Humphrey G."/>
            <person name="Reher R."/>
            <person name="Zhu Q."/>
            <person name="Belda-Ferre P."/>
            <person name="Glukhov E."/>
            <person name="Rex R."/>
            <person name="Dorrestein P.C."/>
            <person name="Knight R."/>
            <person name="Pevzner P."/>
            <person name="Gerwick W.H."/>
            <person name="Gerwick L."/>
        </authorList>
    </citation>
    <scope>NUCLEOTIDE SEQUENCE</scope>
    <source>
        <strain evidence="2">SIO1C4</strain>
    </source>
</reference>
<comment type="caution">
    <text evidence="2">The sequence shown here is derived from an EMBL/GenBank/DDBJ whole genome shotgun (WGS) entry which is preliminary data.</text>
</comment>
<feature type="signal peptide" evidence="1">
    <location>
        <begin position="1"/>
        <end position="31"/>
    </location>
</feature>
<dbReference type="EMBL" id="JAAHFQ010000633">
    <property type="protein sequence ID" value="NER30741.1"/>
    <property type="molecule type" value="Genomic_DNA"/>
</dbReference>
<proteinExistence type="predicted"/>
<evidence type="ECO:0008006" key="3">
    <source>
        <dbReference type="Google" id="ProtNLM"/>
    </source>
</evidence>
<evidence type="ECO:0000256" key="1">
    <source>
        <dbReference type="SAM" id="SignalP"/>
    </source>
</evidence>
<evidence type="ECO:0000313" key="2">
    <source>
        <dbReference type="EMBL" id="NER30741.1"/>
    </source>
</evidence>
<accession>A0A6B3NMF7</accession>
<feature type="chain" id="PRO_5025524765" description="PEP-CTERM sorting domain-containing protein" evidence="1">
    <location>
        <begin position="32"/>
        <end position="275"/>
    </location>
</feature>
<dbReference type="AlphaFoldDB" id="A0A6B3NMF7"/>
<organism evidence="2">
    <name type="scientific">Symploca sp. SIO1C4</name>
    <dbReference type="NCBI Taxonomy" id="2607765"/>
    <lineage>
        <taxon>Bacteria</taxon>
        <taxon>Bacillati</taxon>
        <taxon>Cyanobacteriota</taxon>
        <taxon>Cyanophyceae</taxon>
        <taxon>Coleofasciculales</taxon>
        <taxon>Coleofasciculaceae</taxon>
        <taxon>Symploca</taxon>
    </lineage>
</organism>
<gene>
    <name evidence="2" type="ORF">F6J89_24775</name>
</gene>
<name>A0A6B3NMF7_9CYAN</name>
<protein>
    <recommendedName>
        <fullName evidence="3">PEP-CTERM sorting domain-containing protein</fullName>
    </recommendedName>
</protein>
<sequence length="275" mass="29298">MKFATVINKNLFLLFAPLVANSTFVAAPSLAASFASSSATVNLFNFSHGAESSSVSTDFTVFAETPEDSNSGEELATSFSQRSSVVAEADSSTFAFFPPNSGSGSISSDAENQAFGSGSNYLGKSKVESKVLANFLINPESGSTETFSFEFNTFFDLATSTSKVSTKAAADISFFLLGRSNPNSDPIIFDFFSASGKLENIEGKDSLSVQSSNTFNVDVFEPFTSIDVESGFKQADVFTSGSYRRDFEYLTYLTLIEVSNTEATVKAPEPSSTLG</sequence>
<feature type="non-terminal residue" evidence="2">
    <location>
        <position position="275"/>
    </location>
</feature>